<dbReference type="InterPro" id="IPR036860">
    <property type="entry name" value="SH2_dom_sf"/>
</dbReference>
<dbReference type="SUPFAM" id="SSF48366">
    <property type="entry name" value="Ras GEF"/>
    <property type="match status" value="1"/>
</dbReference>
<evidence type="ECO:0000256" key="1">
    <source>
        <dbReference type="PROSITE-ProRule" id="PRU00168"/>
    </source>
</evidence>
<feature type="domain" description="Ras-GEF" evidence="4">
    <location>
        <begin position="327"/>
        <end position="550"/>
    </location>
</feature>
<dbReference type="OrthoDB" id="2412973at2759"/>
<dbReference type="EMBL" id="CAJFCJ010000017">
    <property type="protein sequence ID" value="CAD5122463.1"/>
    <property type="molecule type" value="Genomic_DNA"/>
</dbReference>
<dbReference type="PANTHER" id="PTHR14247:SF8">
    <property type="entry name" value="RAS-GEF DOMAIN-CONTAINING PROTEIN"/>
    <property type="match status" value="1"/>
</dbReference>
<comment type="caution">
    <text evidence="5">The sequence shown here is derived from an EMBL/GenBank/DDBJ whole genome shotgun (WGS) entry which is preliminary data.</text>
</comment>
<dbReference type="InterPro" id="IPR001895">
    <property type="entry name" value="RASGEF_cat_dom"/>
</dbReference>
<dbReference type="PROSITE" id="PS50001">
    <property type="entry name" value="SH2"/>
    <property type="match status" value="1"/>
</dbReference>
<sequence>MEKGLDKISVQVWLSSCGLEGFSKYFQKFDSLNDIISSTESDFKKLGIKKEEDRARIYAKLLLVRDSISDLTMRTKQLRVKNYTDLKIQHQPLPPTPGASSSAPNSPLLRRKIKVAKEKLLESQSWFYGAICRKTAESLLKADGDFLIRNSTSKKGEIILSCLCKSKPLHFVINKHKVNDSEIYKYQFEEDTFDSVYELINYYIVKKKLISSNSEAIITKPVPRPCGIPLGVCCKSACNSPSLPRKRTGSQPFTKKELSVVTIPRYEDTVPKAKEIEPEFEQPLYDKVAEEVLYDLSTAEEKKPEVFYTAPQKFNMVTVRRSLLNEHVRSVAEFLTFFHFHKLFDRTGNYRIIELLTLHTGEEERKKLLDHMISLHFFILSTILTSSISVDDRVNCLRFWHAVANQLFHIGNLFTFRLITFALKSPQISKLTKTWELTKARYAILTDFIEGEYKKLKEDLAETKTPVLPDVFPFILQMENDNSVGSIWPKENDLEKNFRIFQEMRCVLRQLSSYEKVYNTKNLQCLDNLKSIFDEQFQSKLLFNGRTCPNRSEKYSKLVEIFDLLSKRWQAFEN</sequence>
<proteinExistence type="predicted"/>
<reference evidence="5 6" key="1">
    <citation type="submission" date="2020-08" db="EMBL/GenBank/DDBJ databases">
        <authorList>
            <person name="Hejnol A."/>
        </authorList>
    </citation>
    <scope>NUCLEOTIDE SEQUENCE [LARGE SCALE GENOMIC DNA]</scope>
</reference>
<accession>A0A7I8W1M7</accession>
<name>A0A7I8W1M7_9ANNE</name>
<dbReference type="Pfam" id="PF00617">
    <property type="entry name" value="RasGEF"/>
    <property type="match status" value="1"/>
</dbReference>
<dbReference type="SMART" id="SM00147">
    <property type="entry name" value="RasGEF"/>
    <property type="match status" value="1"/>
</dbReference>
<gene>
    <name evidence="5" type="ORF">DGYR_LOCUS10274</name>
</gene>
<keyword evidence="1" id="KW-0344">Guanine-nucleotide releasing factor</keyword>
<evidence type="ECO:0000313" key="6">
    <source>
        <dbReference type="Proteomes" id="UP000549394"/>
    </source>
</evidence>
<dbReference type="PANTHER" id="PTHR14247">
    <property type="entry name" value="BREAST CANCER ANTI-ESTROGEN RESISTANCE PROTEIN 3 HOMOLOG-LIKE PROTEIN"/>
    <property type="match status" value="1"/>
</dbReference>
<dbReference type="CDD" id="cd09487">
    <property type="entry name" value="SAM_superfamily"/>
    <property type="match status" value="1"/>
</dbReference>
<dbReference type="FunFam" id="3.30.505.10:FF:000013">
    <property type="entry name" value="SH2 domain-containing protein 3C isoform X1"/>
    <property type="match status" value="1"/>
</dbReference>
<evidence type="ECO:0000256" key="2">
    <source>
        <dbReference type="PROSITE-ProRule" id="PRU00191"/>
    </source>
</evidence>
<organism evidence="5 6">
    <name type="scientific">Dimorphilus gyrociliatus</name>
    <dbReference type="NCBI Taxonomy" id="2664684"/>
    <lineage>
        <taxon>Eukaryota</taxon>
        <taxon>Metazoa</taxon>
        <taxon>Spiralia</taxon>
        <taxon>Lophotrochozoa</taxon>
        <taxon>Annelida</taxon>
        <taxon>Polychaeta</taxon>
        <taxon>Polychaeta incertae sedis</taxon>
        <taxon>Dinophilidae</taxon>
        <taxon>Dimorphilus</taxon>
    </lineage>
</organism>
<dbReference type="Gene3D" id="1.10.840.10">
    <property type="entry name" value="Ras guanine-nucleotide exchange factors catalytic domain"/>
    <property type="match status" value="1"/>
</dbReference>
<dbReference type="SMART" id="SM00252">
    <property type="entry name" value="SH2"/>
    <property type="match status" value="1"/>
</dbReference>
<dbReference type="AlphaFoldDB" id="A0A7I8W1M7"/>
<dbReference type="InterPro" id="IPR023578">
    <property type="entry name" value="Ras_GEF_dom_sf"/>
</dbReference>
<dbReference type="Pfam" id="PF00017">
    <property type="entry name" value="SH2"/>
    <property type="match status" value="1"/>
</dbReference>
<dbReference type="SUPFAM" id="SSF55550">
    <property type="entry name" value="SH2 domain"/>
    <property type="match status" value="1"/>
</dbReference>
<dbReference type="PRINTS" id="PR00401">
    <property type="entry name" value="SH2DOMAIN"/>
</dbReference>
<evidence type="ECO:0000259" key="3">
    <source>
        <dbReference type="PROSITE" id="PS50001"/>
    </source>
</evidence>
<dbReference type="InterPro" id="IPR000980">
    <property type="entry name" value="SH2"/>
</dbReference>
<keyword evidence="2" id="KW-0727">SH2 domain</keyword>
<evidence type="ECO:0000259" key="4">
    <source>
        <dbReference type="PROSITE" id="PS50009"/>
    </source>
</evidence>
<dbReference type="InterPro" id="IPR036964">
    <property type="entry name" value="RASGEF_cat_dom_sf"/>
</dbReference>
<dbReference type="GO" id="GO:0005085">
    <property type="term" value="F:guanyl-nucleotide exchange factor activity"/>
    <property type="evidence" value="ECO:0007669"/>
    <property type="project" value="UniProtKB-KW"/>
</dbReference>
<feature type="domain" description="SH2" evidence="3">
    <location>
        <begin position="126"/>
        <end position="222"/>
    </location>
</feature>
<dbReference type="InterPro" id="IPR013761">
    <property type="entry name" value="SAM/pointed_sf"/>
</dbReference>
<protein>
    <submittedName>
        <fullName evidence="5">DgyrCDS10886</fullName>
    </submittedName>
</protein>
<dbReference type="Gene3D" id="3.30.505.10">
    <property type="entry name" value="SH2 domain"/>
    <property type="match status" value="1"/>
</dbReference>
<dbReference type="GO" id="GO:0007264">
    <property type="term" value="P:small GTPase-mediated signal transduction"/>
    <property type="evidence" value="ECO:0007669"/>
    <property type="project" value="InterPro"/>
</dbReference>
<evidence type="ECO:0000313" key="5">
    <source>
        <dbReference type="EMBL" id="CAD5122463.1"/>
    </source>
</evidence>
<dbReference type="PROSITE" id="PS50009">
    <property type="entry name" value="RASGEF_CAT"/>
    <property type="match status" value="1"/>
</dbReference>
<keyword evidence="6" id="KW-1185">Reference proteome</keyword>
<dbReference type="Proteomes" id="UP000549394">
    <property type="component" value="Unassembled WGS sequence"/>
</dbReference>
<dbReference type="Gene3D" id="1.10.150.50">
    <property type="entry name" value="Transcription Factor, Ets-1"/>
    <property type="match status" value="1"/>
</dbReference>
<dbReference type="SUPFAM" id="SSF47769">
    <property type="entry name" value="SAM/Pointed domain"/>
    <property type="match status" value="1"/>
</dbReference>
<dbReference type="InterPro" id="IPR051853">
    <property type="entry name" value="SH2-Ras-GEF_adapter"/>
</dbReference>